<dbReference type="PANTHER" id="PTHR13318:SF95">
    <property type="entry name" value="F-BOX PROTEIN YLR352W"/>
    <property type="match status" value="1"/>
</dbReference>
<evidence type="ECO:0008006" key="3">
    <source>
        <dbReference type="Google" id="ProtNLM"/>
    </source>
</evidence>
<gene>
    <name evidence="1" type="ORF">THASP1DRAFT_27370</name>
</gene>
<dbReference type="SUPFAM" id="SSF52047">
    <property type="entry name" value="RNI-like"/>
    <property type="match status" value="1"/>
</dbReference>
<dbReference type="AlphaFoldDB" id="A0A4P9XZD4"/>
<dbReference type="SUPFAM" id="SSF81383">
    <property type="entry name" value="F-box domain"/>
    <property type="match status" value="1"/>
</dbReference>
<dbReference type="InterPro" id="IPR036047">
    <property type="entry name" value="F-box-like_dom_sf"/>
</dbReference>
<accession>A0A4P9XZD4</accession>
<name>A0A4P9XZD4_9FUNG</name>
<proteinExistence type="predicted"/>
<dbReference type="OrthoDB" id="10257471at2759"/>
<dbReference type="InterPro" id="IPR032675">
    <property type="entry name" value="LRR_dom_sf"/>
</dbReference>
<reference evidence="2" key="1">
    <citation type="journal article" date="2018" name="Nat. Microbiol.">
        <title>Leveraging single-cell genomics to expand the fungal tree of life.</title>
        <authorList>
            <person name="Ahrendt S.R."/>
            <person name="Quandt C.A."/>
            <person name="Ciobanu D."/>
            <person name="Clum A."/>
            <person name="Salamov A."/>
            <person name="Andreopoulos B."/>
            <person name="Cheng J.F."/>
            <person name="Woyke T."/>
            <person name="Pelin A."/>
            <person name="Henrissat B."/>
            <person name="Reynolds N.K."/>
            <person name="Benny G.L."/>
            <person name="Smith M.E."/>
            <person name="James T.Y."/>
            <person name="Grigoriev I.V."/>
        </authorList>
    </citation>
    <scope>NUCLEOTIDE SEQUENCE [LARGE SCALE GENOMIC DNA]</scope>
    <source>
        <strain evidence="2">RSA 1356</strain>
    </source>
</reference>
<dbReference type="Gene3D" id="3.80.10.10">
    <property type="entry name" value="Ribonuclease Inhibitor"/>
    <property type="match status" value="1"/>
</dbReference>
<evidence type="ECO:0000313" key="2">
    <source>
        <dbReference type="Proteomes" id="UP000271241"/>
    </source>
</evidence>
<dbReference type="EMBL" id="KZ992435">
    <property type="protein sequence ID" value="RKP10830.1"/>
    <property type="molecule type" value="Genomic_DNA"/>
</dbReference>
<protein>
    <recommendedName>
        <fullName evidence="3">F-box domain-containing protein</fullName>
    </recommendedName>
</protein>
<organism evidence="1 2">
    <name type="scientific">Thamnocephalis sphaerospora</name>
    <dbReference type="NCBI Taxonomy" id="78915"/>
    <lineage>
        <taxon>Eukaryota</taxon>
        <taxon>Fungi</taxon>
        <taxon>Fungi incertae sedis</taxon>
        <taxon>Zoopagomycota</taxon>
        <taxon>Zoopagomycotina</taxon>
        <taxon>Zoopagomycetes</taxon>
        <taxon>Zoopagales</taxon>
        <taxon>Sigmoideomycetaceae</taxon>
        <taxon>Thamnocephalis</taxon>
    </lineage>
</organism>
<sequence length="555" mass="59816">MTSLYGTPSRPPFLPLLIELDGQPGISRLPASLLAQLLAMLPLADLLSCCLAHRHLYHVATAVLYARPPLDARYGSPLPRFCALLRALPALPVNVRQQVQILSLVHVEETLYASVPGTWLRTLASYCHNLVALHIGEQNTFLNQDAVRMLAPGSLSTLRRLTLTQVESIDGTTLGRLLAAAPGLQHLRIVGSSCADVTGLAAVGEYAASSLRTLALVECEAATDRALARLFMYAHSDSGAAFPALESLQLAHLPISDATLQVLSAALNGCPQLCRLSTRMCHRITTAGLLAVLLAGRSRIGAQKAMHLSDGAAPEFTHLDIRRLARVTPALLMHLPREAAQLRALHLDLRLLRAALAGSTTTGSANSNDPLGLASLLCFPHLEQLVVDAGDTPGSLYGEPAAPWWSLCRALPRLRTLVLIGRWQTPDDESAQTDGNWGWSVPLDEQPTVTADTVPDFSGAFDNKDDAFWSSTLPLLLDQDAPTYAASLTRQSRSSIVATKSTLAPQLVDSYFDDPLLTLSPSVVARFTRASAAINPNPTRVYLVASQTRRDEFSW</sequence>
<dbReference type="Proteomes" id="UP000271241">
    <property type="component" value="Unassembled WGS sequence"/>
</dbReference>
<dbReference type="GO" id="GO:0031146">
    <property type="term" value="P:SCF-dependent proteasomal ubiquitin-dependent protein catabolic process"/>
    <property type="evidence" value="ECO:0007669"/>
    <property type="project" value="TreeGrafter"/>
</dbReference>
<keyword evidence="2" id="KW-1185">Reference proteome</keyword>
<dbReference type="STRING" id="78915.A0A4P9XZD4"/>
<dbReference type="PANTHER" id="PTHR13318">
    <property type="entry name" value="PARTNER OF PAIRED, ISOFORM B-RELATED"/>
    <property type="match status" value="1"/>
</dbReference>
<dbReference type="GO" id="GO:0019005">
    <property type="term" value="C:SCF ubiquitin ligase complex"/>
    <property type="evidence" value="ECO:0007669"/>
    <property type="project" value="TreeGrafter"/>
</dbReference>
<evidence type="ECO:0000313" key="1">
    <source>
        <dbReference type="EMBL" id="RKP10830.1"/>
    </source>
</evidence>